<evidence type="ECO:0008006" key="4">
    <source>
        <dbReference type="Google" id="ProtNLM"/>
    </source>
</evidence>
<dbReference type="AlphaFoldDB" id="A0AA89BSG9"/>
<dbReference type="SUPFAM" id="SSF56219">
    <property type="entry name" value="DNase I-like"/>
    <property type="match status" value="1"/>
</dbReference>
<keyword evidence="1" id="KW-0175">Coiled coil</keyword>
<feature type="coiled-coil region" evidence="1">
    <location>
        <begin position="241"/>
        <end position="280"/>
    </location>
</feature>
<comment type="caution">
    <text evidence="2">The sequence shown here is derived from an EMBL/GenBank/DDBJ whole genome shotgun (WGS) entry which is preliminary data.</text>
</comment>
<organism evidence="2 3">
    <name type="scientific">Pinctada imbricata</name>
    <name type="common">Atlantic pearl-oyster</name>
    <name type="synonym">Pinctada martensii</name>
    <dbReference type="NCBI Taxonomy" id="66713"/>
    <lineage>
        <taxon>Eukaryota</taxon>
        <taxon>Metazoa</taxon>
        <taxon>Spiralia</taxon>
        <taxon>Lophotrochozoa</taxon>
        <taxon>Mollusca</taxon>
        <taxon>Bivalvia</taxon>
        <taxon>Autobranchia</taxon>
        <taxon>Pteriomorphia</taxon>
        <taxon>Pterioida</taxon>
        <taxon>Pterioidea</taxon>
        <taxon>Pteriidae</taxon>
        <taxon>Pinctada</taxon>
    </lineage>
</organism>
<sequence>MREKKDLNGNYLLLEAMIDGHKVLICSVYAPNVDTPEFFENLFENIEDMDCENVVICGDFNLVMDPLIDYCNYRQTNNPNARLKLLELIDHFNYIDAFRQFHPNTRRYTWRKRTPFKQARLDFFLISGNLLRSLNNCTINPGYRTDHSSVKINLSFRNFNRGRGFWKFNNSLLYDSTYLDIINKKIDDIKKQYAVPVYLFDNVVNIPDDEIQFVINDQLFLETLLMEIRGKSISYSSYIKKKRLENKLMEEIALLENSEQEQTIDDLISKQKELEDMRKEKLKGAFIRSRAKWVEEGEKPSKYFCHLESRNFTNKLIPKIEEDNGNIISEQHEILEATKKFYENLYSSREHDIEDIDLNAQLNFNDIKKLTEEESEKLEGTISLKEASQTLFKMKSNKSPGSDGFTAEFFKVFWKKLGTFVVR</sequence>
<dbReference type="Proteomes" id="UP001186944">
    <property type="component" value="Unassembled WGS sequence"/>
</dbReference>
<dbReference type="EMBL" id="VSWD01000009">
    <property type="protein sequence ID" value="KAK3093924.1"/>
    <property type="molecule type" value="Genomic_DNA"/>
</dbReference>
<evidence type="ECO:0000256" key="1">
    <source>
        <dbReference type="SAM" id="Coils"/>
    </source>
</evidence>
<gene>
    <name evidence="2" type="ORF">FSP39_021885</name>
</gene>
<protein>
    <recommendedName>
        <fullName evidence="4">Endonuclease/exonuclease/phosphatase domain-containing protein</fullName>
    </recommendedName>
</protein>
<reference evidence="2" key="1">
    <citation type="submission" date="2019-08" db="EMBL/GenBank/DDBJ databases">
        <title>The improved chromosome-level genome for the pearl oyster Pinctada fucata martensii using PacBio sequencing and Hi-C.</title>
        <authorList>
            <person name="Zheng Z."/>
        </authorList>
    </citation>
    <scope>NUCLEOTIDE SEQUENCE</scope>
    <source>
        <strain evidence="2">ZZ-2019</strain>
        <tissue evidence="2">Adductor muscle</tissue>
    </source>
</reference>
<accession>A0AA89BSG9</accession>
<keyword evidence="3" id="KW-1185">Reference proteome</keyword>
<dbReference type="PANTHER" id="PTHR19446">
    <property type="entry name" value="REVERSE TRANSCRIPTASES"/>
    <property type="match status" value="1"/>
</dbReference>
<evidence type="ECO:0000313" key="2">
    <source>
        <dbReference type="EMBL" id="KAK3093924.1"/>
    </source>
</evidence>
<dbReference type="CDD" id="cd09076">
    <property type="entry name" value="L1-EN"/>
    <property type="match status" value="1"/>
</dbReference>
<dbReference type="Gene3D" id="3.60.10.10">
    <property type="entry name" value="Endonuclease/exonuclease/phosphatase"/>
    <property type="match status" value="1"/>
</dbReference>
<dbReference type="InterPro" id="IPR036691">
    <property type="entry name" value="Endo/exonu/phosph_ase_sf"/>
</dbReference>
<evidence type="ECO:0000313" key="3">
    <source>
        <dbReference type="Proteomes" id="UP001186944"/>
    </source>
</evidence>
<name>A0AA89BSG9_PINIB</name>
<proteinExistence type="predicted"/>
<dbReference type="GO" id="GO:0003824">
    <property type="term" value="F:catalytic activity"/>
    <property type="evidence" value="ECO:0007669"/>
    <property type="project" value="InterPro"/>
</dbReference>